<dbReference type="Gene3D" id="1.10.340.70">
    <property type="match status" value="1"/>
</dbReference>
<dbReference type="SMART" id="SM00343">
    <property type="entry name" value="ZnF_C2HC"/>
    <property type="match status" value="2"/>
</dbReference>
<feature type="region of interest" description="Disordered" evidence="2">
    <location>
        <begin position="1"/>
        <end position="34"/>
    </location>
</feature>
<accession>C5K9J7</accession>
<dbReference type="Gene3D" id="2.30.30.140">
    <property type="match status" value="1"/>
</dbReference>
<name>C5K9J7_PERM5</name>
<keyword evidence="1" id="KW-0479">Metal-binding</keyword>
<dbReference type="PANTHER" id="PTHR37984">
    <property type="entry name" value="PROTEIN CBG26694"/>
    <property type="match status" value="1"/>
</dbReference>
<dbReference type="Proteomes" id="UP000007800">
    <property type="component" value="Unassembled WGS sequence"/>
</dbReference>
<evidence type="ECO:0000259" key="4">
    <source>
        <dbReference type="PROSITE" id="PS50994"/>
    </source>
</evidence>
<dbReference type="InterPro" id="IPR008042">
    <property type="entry name" value="Retrotrans_Pao"/>
</dbReference>
<dbReference type="CDD" id="cd00303">
    <property type="entry name" value="retropepsin_like"/>
    <property type="match status" value="1"/>
</dbReference>
<dbReference type="EMBL" id="GG671513">
    <property type="protein sequence ID" value="EER18769.1"/>
    <property type="molecule type" value="Genomic_DNA"/>
</dbReference>
<dbReference type="GO" id="GO:0003676">
    <property type="term" value="F:nucleic acid binding"/>
    <property type="evidence" value="ECO:0007669"/>
    <property type="project" value="InterPro"/>
</dbReference>
<dbReference type="InterPro" id="IPR050951">
    <property type="entry name" value="Retrovirus_Pol_polyprotein"/>
</dbReference>
<dbReference type="InterPro" id="IPR041588">
    <property type="entry name" value="Integrase_H2C2"/>
</dbReference>
<dbReference type="OrthoDB" id="5920040at2759"/>
<evidence type="ECO:0000313" key="5">
    <source>
        <dbReference type="EMBL" id="EER18769.1"/>
    </source>
</evidence>
<feature type="domain" description="Integrase catalytic" evidence="4">
    <location>
        <begin position="1537"/>
        <end position="1718"/>
    </location>
</feature>
<dbReference type="InParanoid" id="C5K9J7"/>
<gene>
    <name evidence="5" type="ORF">Pmar_PMAR006389</name>
</gene>
<dbReference type="Pfam" id="PF17921">
    <property type="entry name" value="Integrase_H2C2"/>
    <property type="match status" value="1"/>
</dbReference>
<dbReference type="InterPro" id="IPR043502">
    <property type="entry name" value="DNA/RNA_pol_sf"/>
</dbReference>
<keyword evidence="6" id="KW-1185">Reference proteome</keyword>
<dbReference type="PROSITE" id="PS50158">
    <property type="entry name" value="ZF_CCHC"/>
    <property type="match status" value="1"/>
</dbReference>
<organism evidence="6">
    <name type="scientific">Perkinsus marinus (strain ATCC 50983 / TXsc)</name>
    <dbReference type="NCBI Taxonomy" id="423536"/>
    <lineage>
        <taxon>Eukaryota</taxon>
        <taxon>Sar</taxon>
        <taxon>Alveolata</taxon>
        <taxon>Perkinsozoa</taxon>
        <taxon>Perkinsea</taxon>
        <taxon>Perkinsida</taxon>
        <taxon>Perkinsidae</taxon>
        <taxon>Perkinsus</taxon>
    </lineage>
</organism>
<dbReference type="PROSITE" id="PS50994">
    <property type="entry name" value="INTEGRASE"/>
    <property type="match status" value="1"/>
</dbReference>
<dbReference type="GO" id="GO:0008270">
    <property type="term" value="F:zinc ion binding"/>
    <property type="evidence" value="ECO:0007669"/>
    <property type="project" value="UniProtKB-KW"/>
</dbReference>
<feature type="domain" description="CCHC-type" evidence="3">
    <location>
        <begin position="445"/>
        <end position="459"/>
    </location>
</feature>
<reference evidence="5 6" key="1">
    <citation type="submission" date="2008-07" db="EMBL/GenBank/DDBJ databases">
        <authorList>
            <person name="El-Sayed N."/>
            <person name="Caler E."/>
            <person name="Inman J."/>
            <person name="Amedeo P."/>
            <person name="Hass B."/>
            <person name="Wortman J."/>
        </authorList>
    </citation>
    <scope>NUCLEOTIDE SEQUENCE [LARGE SCALE GENOMIC DNA]</scope>
    <source>
        <strain evidence="6">ATCC 50983 / TXsc</strain>
    </source>
</reference>
<dbReference type="InterPro" id="IPR001878">
    <property type="entry name" value="Znf_CCHC"/>
</dbReference>
<dbReference type="InterPro" id="IPR001584">
    <property type="entry name" value="Integrase_cat-core"/>
</dbReference>
<dbReference type="InterPro" id="IPR012337">
    <property type="entry name" value="RNaseH-like_sf"/>
</dbReference>
<dbReference type="SUPFAM" id="SSF53098">
    <property type="entry name" value="Ribonuclease H-like"/>
    <property type="match status" value="1"/>
</dbReference>
<dbReference type="GeneID" id="9049012"/>
<proteinExistence type="predicted"/>
<dbReference type="SUPFAM" id="SSF56672">
    <property type="entry name" value="DNA/RNA polymerases"/>
    <property type="match status" value="1"/>
</dbReference>
<evidence type="ECO:0000313" key="6">
    <source>
        <dbReference type="Proteomes" id="UP000007800"/>
    </source>
</evidence>
<dbReference type="Gene3D" id="4.10.60.10">
    <property type="entry name" value="Zinc finger, CCHC-type"/>
    <property type="match status" value="1"/>
</dbReference>
<dbReference type="RefSeq" id="XP_002786973.1">
    <property type="nucleotide sequence ID" value="XM_002786927.1"/>
</dbReference>
<dbReference type="GO" id="GO:0015074">
    <property type="term" value="P:DNA integration"/>
    <property type="evidence" value="ECO:0007669"/>
    <property type="project" value="InterPro"/>
</dbReference>
<evidence type="ECO:0000256" key="2">
    <source>
        <dbReference type="SAM" id="MobiDB-lite"/>
    </source>
</evidence>
<feature type="compositionally biased region" description="Polar residues" evidence="2">
    <location>
        <begin position="12"/>
        <end position="25"/>
    </location>
</feature>
<protein>
    <submittedName>
        <fullName evidence="5">Uncharacterized protein</fullName>
    </submittedName>
</protein>
<dbReference type="PANTHER" id="PTHR37984:SF5">
    <property type="entry name" value="PROTEIN NYNRIN-LIKE"/>
    <property type="match status" value="1"/>
</dbReference>
<dbReference type="Pfam" id="PF05380">
    <property type="entry name" value="Peptidase_A17"/>
    <property type="match status" value="1"/>
</dbReference>
<evidence type="ECO:0000256" key="1">
    <source>
        <dbReference type="PROSITE-ProRule" id="PRU00047"/>
    </source>
</evidence>
<dbReference type="Gene3D" id="3.30.420.10">
    <property type="entry name" value="Ribonuclease H-like superfamily/Ribonuclease H"/>
    <property type="match status" value="1"/>
</dbReference>
<keyword evidence="1" id="KW-0863">Zinc-finger</keyword>
<keyword evidence="1" id="KW-0862">Zinc</keyword>
<sequence>MPSDNHAEDENNQSAHSTGISSEVRQSPRLHPEGSLQPLLVEATSHIIDTNRKANKELFQALTNQIAETNKILSTQMSNLCNAMAQTMQTIQMMHPPPCESPHPQAPMAVEEDMKTEKTAMTAKLVSTTDDKAATKAKKTVDKADLSFLGDQKRGTANYWTGDNDGRSVVRLKTLVEAQHLYRFGNWAIKYFFCLRVLSPSIREVAALTVEGGNASSSFEEWHNALWSHLNKEYSASYTEEDSRKKLQALKMSMVRSDVDIVGAYDDYLQQFGLIRIEYLHEHVETTAADRARNSEELAHYFYQGLSDRVKGKLISVIGDSAIYKDLDSLKNITRNVCRVISKKAKSKMSSSTTSPIPIEDATTSRLLYSRPLRQSEVNIVESTLTNDHIKSCKCQRCLSHGHSTVFCPVAEMSYSRRRCRTCGMVQHEGHSTPCSSLSKGPITCMRCSGSGHFARACPVAEAKPMPAEQRKLIFDKINEKKVSVTTEISKPSQANLVSLSTSETRPSSSLTSIDVYLETLEAKIPYKQSALIDSGASHCFIHPDLIHRWKESGVSLKIRPTGYVASSSDASKDPIPIDTSVTVSVSFTQNSSSVVLKCYVYPDLSHQMLLSSSVLRDAGCLWFMLPGHADCMLLGDSAQEVRDILKGLGFQPKPLTGGTLAPDYLSLNCLNLRALQYDGFEDGWESTRRMMSYTLQLCDGIEGQSYAECYADEQEALRRCEQLASSEFPAKDRDLRHVIEDLDSVVTKCFDIHLQRDPVGAPDGRPVVRVPWKSDARPPVNGFQAMRCDRAIMRKLTTEKKEQFCEKVDEFISLGFCSPTSPAKSLAELESYLQDSRSDLERGAVPLPSVTGRFIRAFCVNDPVSVTTPIRVVLDARAENSFTFAFPVGKKDSPSSLEANLLYWRGGKFYFSMDISKAFLSLGIHPIDRPYCGMQGAGRTLQFNSVYFGAGWAPRALQESTDFLKVLWQDELRGDRLKIGAAIKYLPLDEARPPPPIPLPPVPSHQPDPTDIDLLKLYLDDVVASGNDRQRLMGLRSFTRYKFSRHGLYCNPEKDDDNLDDKTTPSEGREDTTARHLGYSYLPVSDHLVMAYGTGRGSCLSSLPSTILTKAQAVSILSALFDPIGLWSECSNGARILLRKIAQSNVCWSLPIPDELDAEIRGWRDIALACKYNFPRHLDFASGGLVGFSDSSGELWCCDVRVASTSGVQATTFNRVICKYGYCDDPKGRPRTIVLKELDALARLCDLLQHVETLVSCMPIATAIKPHSVTLFCDSEIVIWKLLNYGKSKGCLPRFEENRLKRIHDYFTGSNRYCRVYHISGDGNPSDRPTRPNSEPMPDAEIDIAVQNAKTKNFVFDTSAAKLNSQTIFSKKSRSSPKKVLNVEIIDDAVLQAEILQSQKLDEECRHIVKAFEGLKEDKVSQVSRSRQLRDKVVVDGIVRLRTLDWSDESAPKIGGCKFLIPNGDKKLQLKILRRCHDLKKHCGVSAFKRYVGARFHWKKLKADCKHHVEHCPITDRERTPQNLNKAFGGSATWRSGFRPMECWGIDICGPFRRLASDDGWSDDDSISSLDGADVETYILTATCIATGYLMTRTMPRKSTDACTKALCSMIASEDYPFCIVSDQDKAFCSREFQATLASFPFKVQHLVVPRFSPWLRGWYERQHQDFVKALRASINHEVLHQEDWSGVVQSCTRSLNVTPYSDVSPLAPWHLIKSYPSRHDVTDHEHADDYKSRMGLLSPRWYEDLGNLYGELRDRRVVTLKGYLDFWRDRRDELYRRALLDRGSDHREAFTDGCTAYRWAPRGDKLSYQWHGPYIFRGFSVESKAMGIIEDPKTGTKTVESMLNLKKSNAAPASSCSIDDGLPPFPVGTRISMLFTVNGSDEFYDGVVERVKDNGLLTVLFDDGERCDDIDPHKEGVKMIH</sequence>
<dbReference type="InterPro" id="IPR036397">
    <property type="entry name" value="RNaseH_sf"/>
</dbReference>
<dbReference type="CDD" id="cd04508">
    <property type="entry name" value="Tudor_SF"/>
    <property type="match status" value="1"/>
</dbReference>
<evidence type="ECO:0000259" key="3">
    <source>
        <dbReference type="PROSITE" id="PS50158"/>
    </source>
</evidence>